<sequence length="188" mass="22609">MSKQVGWRINKDVEPAPIEGKQWRWNENKGWLSVKKVDINIKLPDKEGYDQKFVEGKGYQYVKVKNDQWKTDKSIKPISKLIDKDYEWNDKKGNWVLKKRQTEKIEKIETKEKVESREPREDDIQNLRNEILKIQEKLNQTKQEPKQEPKVIEESKIVEEPKQKQVEEAPQSFEEIYDNPIFKSKVRR</sequence>
<evidence type="ECO:0000256" key="1">
    <source>
        <dbReference type="SAM" id="MobiDB-lite"/>
    </source>
</evidence>
<feature type="compositionally biased region" description="Basic and acidic residues" evidence="1">
    <location>
        <begin position="143"/>
        <end position="155"/>
    </location>
</feature>
<organism evidence="2 3">
    <name type="scientific">Hexamita inflata</name>
    <dbReference type="NCBI Taxonomy" id="28002"/>
    <lineage>
        <taxon>Eukaryota</taxon>
        <taxon>Metamonada</taxon>
        <taxon>Diplomonadida</taxon>
        <taxon>Hexamitidae</taxon>
        <taxon>Hexamitinae</taxon>
        <taxon>Hexamita</taxon>
    </lineage>
</organism>
<name>A0ABP1GYP0_9EUKA</name>
<proteinExistence type="predicted"/>
<reference evidence="2 3" key="1">
    <citation type="submission" date="2024-07" db="EMBL/GenBank/DDBJ databases">
        <authorList>
            <person name="Akdeniz Z."/>
        </authorList>
    </citation>
    <scope>NUCLEOTIDE SEQUENCE [LARGE SCALE GENOMIC DNA]</scope>
</reference>
<evidence type="ECO:0000313" key="3">
    <source>
        <dbReference type="Proteomes" id="UP001642409"/>
    </source>
</evidence>
<dbReference type="EMBL" id="CAXDID020000011">
    <property type="protein sequence ID" value="CAL5979548.1"/>
    <property type="molecule type" value="Genomic_DNA"/>
</dbReference>
<feature type="region of interest" description="Disordered" evidence="1">
    <location>
        <begin position="136"/>
        <end position="155"/>
    </location>
</feature>
<protein>
    <submittedName>
        <fullName evidence="2">Hypothetical_protein</fullName>
    </submittedName>
</protein>
<dbReference type="Proteomes" id="UP001642409">
    <property type="component" value="Unassembled WGS sequence"/>
</dbReference>
<accession>A0ABP1GYP0</accession>
<keyword evidence="3" id="KW-1185">Reference proteome</keyword>
<gene>
    <name evidence="2" type="ORF">HINF_LOCUS5695</name>
</gene>
<comment type="caution">
    <text evidence="2">The sequence shown here is derived from an EMBL/GenBank/DDBJ whole genome shotgun (WGS) entry which is preliminary data.</text>
</comment>
<evidence type="ECO:0000313" key="2">
    <source>
        <dbReference type="EMBL" id="CAL5979548.1"/>
    </source>
</evidence>